<dbReference type="Proteomes" id="UP000219327">
    <property type="component" value="Unassembled WGS sequence"/>
</dbReference>
<comment type="cofactor">
    <cofactor evidence="1 12">
        <name>FAD</name>
        <dbReference type="ChEBI" id="CHEBI:57692"/>
    </cofactor>
</comment>
<dbReference type="AlphaFoldDB" id="A0A2A5X106"/>
<evidence type="ECO:0000313" key="13">
    <source>
        <dbReference type="EMBL" id="PDH42193.1"/>
    </source>
</evidence>
<dbReference type="EC" id="1.5.1.54" evidence="12"/>
<dbReference type="PANTHER" id="PTHR45754">
    <property type="entry name" value="METHYLENETETRAHYDROFOLATE REDUCTASE"/>
    <property type="match status" value="1"/>
</dbReference>
<evidence type="ECO:0000256" key="4">
    <source>
        <dbReference type="ARBA" id="ARBA00022605"/>
    </source>
</evidence>
<keyword evidence="6 12" id="KW-0274">FAD</keyword>
<dbReference type="GO" id="GO:0106312">
    <property type="term" value="F:methylenetetrahydrofolate reductase (NADH) activity"/>
    <property type="evidence" value="ECO:0007669"/>
    <property type="project" value="UniProtKB-EC"/>
</dbReference>
<evidence type="ECO:0000256" key="9">
    <source>
        <dbReference type="ARBA" id="ARBA00023167"/>
    </source>
</evidence>
<keyword evidence="8" id="KW-0520">NAD</keyword>
<evidence type="ECO:0000256" key="3">
    <source>
        <dbReference type="ARBA" id="ARBA00006743"/>
    </source>
</evidence>
<evidence type="ECO:0000256" key="8">
    <source>
        <dbReference type="ARBA" id="ARBA00023027"/>
    </source>
</evidence>
<keyword evidence="4" id="KW-0028">Amino-acid biosynthesis</keyword>
<comment type="catalytic activity">
    <reaction evidence="11">
        <text>(6S)-5-methyl-5,6,7,8-tetrahydrofolate + NAD(+) = (6R)-5,10-methylene-5,6,7,8-tetrahydrofolate + NADH + H(+)</text>
        <dbReference type="Rhea" id="RHEA:19821"/>
        <dbReference type="ChEBI" id="CHEBI:15378"/>
        <dbReference type="ChEBI" id="CHEBI:15636"/>
        <dbReference type="ChEBI" id="CHEBI:18608"/>
        <dbReference type="ChEBI" id="CHEBI:57540"/>
        <dbReference type="ChEBI" id="CHEBI:57945"/>
        <dbReference type="EC" id="1.5.1.54"/>
    </reaction>
    <physiologicalReaction direction="right-to-left" evidence="11">
        <dbReference type="Rhea" id="RHEA:19823"/>
    </physiologicalReaction>
</comment>
<dbReference type="InterPro" id="IPR029041">
    <property type="entry name" value="FAD-linked_oxidoreductase-like"/>
</dbReference>
<evidence type="ECO:0000256" key="2">
    <source>
        <dbReference type="ARBA" id="ARBA00004777"/>
    </source>
</evidence>
<evidence type="ECO:0000256" key="5">
    <source>
        <dbReference type="ARBA" id="ARBA00022630"/>
    </source>
</evidence>
<name>A0A2A5X106_9GAMM</name>
<accession>A0A2A5X106</accession>
<dbReference type="PANTHER" id="PTHR45754:SF3">
    <property type="entry name" value="METHYLENETETRAHYDROFOLATE REDUCTASE (NADPH)"/>
    <property type="match status" value="1"/>
</dbReference>
<dbReference type="CDD" id="cd00537">
    <property type="entry name" value="MTHFR"/>
    <property type="match status" value="1"/>
</dbReference>
<reference evidence="13 14" key="1">
    <citation type="submission" date="2017-08" db="EMBL/GenBank/DDBJ databases">
        <title>Fine stratification of microbial communities through a metagenomic profile of the photic zone.</title>
        <authorList>
            <person name="Haro-Moreno J.M."/>
            <person name="Lopez-Perez M."/>
            <person name="De La Torre J."/>
            <person name="Picazo A."/>
            <person name="Camacho A."/>
            <person name="Rodriguez-Valera F."/>
        </authorList>
    </citation>
    <scope>NUCLEOTIDE SEQUENCE [LARGE SCALE GENOMIC DNA]</scope>
    <source>
        <strain evidence="13">MED-G24</strain>
    </source>
</reference>
<evidence type="ECO:0000256" key="6">
    <source>
        <dbReference type="ARBA" id="ARBA00022827"/>
    </source>
</evidence>
<evidence type="ECO:0000256" key="10">
    <source>
        <dbReference type="ARBA" id="ARBA00034478"/>
    </source>
</evidence>
<keyword evidence="5 12" id="KW-0285">Flavoprotein</keyword>
<dbReference type="UniPathway" id="UPA00193"/>
<dbReference type="InterPro" id="IPR004620">
    <property type="entry name" value="MTHF_reductase_bac"/>
</dbReference>
<dbReference type="Gene3D" id="3.20.20.220">
    <property type="match status" value="1"/>
</dbReference>
<sequence length="275" mass="30065">MNTPVISFEFSAPRDEQARNKVLTVRDKLSELDAAFFSITYGAGGSTRDGTLQTALALASTGTNTAPHLSFGGDDEVFIRDLLAQYQAAGIDRIVALRGDVPSGTGPGTHIYADELVTFIRQESGDHFHIEVAAYPEVHPDSKSPQSDLDYFKQKVDAGADSAITQYFYNADAYFHYVDSAAALGVDIPIVPGIMPITNVDTLIRFSDKCGADIPRWIKQQLIEYRGDKASLQSFATDLVTSLCHRLLEGGAPGLHFYTLNQSLPTLRIFRQLSL</sequence>
<comment type="similarity">
    <text evidence="3 12">Belongs to the methylenetetrahydrofolate reductase family.</text>
</comment>
<comment type="caution">
    <text evidence="13">The sequence shown here is derived from an EMBL/GenBank/DDBJ whole genome shotgun (WGS) entry which is preliminary data.</text>
</comment>
<evidence type="ECO:0000256" key="12">
    <source>
        <dbReference type="RuleBase" id="RU003862"/>
    </source>
</evidence>
<evidence type="ECO:0000256" key="11">
    <source>
        <dbReference type="ARBA" id="ARBA00048628"/>
    </source>
</evidence>
<dbReference type="Pfam" id="PF02219">
    <property type="entry name" value="MTHFR"/>
    <property type="match status" value="1"/>
</dbReference>
<evidence type="ECO:0000313" key="14">
    <source>
        <dbReference type="Proteomes" id="UP000219327"/>
    </source>
</evidence>
<comment type="pathway">
    <text evidence="2 12">One-carbon metabolism; tetrahydrofolate interconversion.</text>
</comment>
<dbReference type="EMBL" id="NTKD01000001">
    <property type="protein sequence ID" value="PDH42193.1"/>
    <property type="molecule type" value="Genomic_DNA"/>
</dbReference>
<dbReference type="SUPFAM" id="SSF51730">
    <property type="entry name" value="FAD-linked oxidoreductase"/>
    <property type="match status" value="1"/>
</dbReference>
<gene>
    <name evidence="13" type="primary">metF</name>
    <name evidence="13" type="ORF">CNE99_00300</name>
</gene>
<evidence type="ECO:0000256" key="7">
    <source>
        <dbReference type="ARBA" id="ARBA00023002"/>
    </source>
</evidence>
<dbReference type="NCBIfam" id="TIGR00676">
    <property type="entry name" value="fadh2"/>
    <property type="match status" value="1"/>
</dbReference>
<keyword evidence="9" id="KW-0486">Methionine biosynthesis</keyword>
<dbReference type="InterPro" id="IPR003171">
    <property type="entry name" value="Mehydrof_redctse-like"/>
</dbReference>
<protein>
    <recommendedName>
        <fullName evidence="12">Methylenetetrahydrofolate reductase</fullName>
        <ecNumber evidence="12">1.5.1.54</ecNumber>
    </recommendedName>
</protein>
<dbReference type="GO" id="GO:0035999">
    <property type="term" value="P:tetrahydrofolate interconversion"/>
    <property type="evidence" value="ECO:0007669"/>
    <property type="project" value="UniProtKB-UniPathway"/>
</dbReference>
<proteinExistence type="inferred from homology"/>
<dbReference type="GO" id="GO:0005829">
    <property type="term" value="C:cytosol"/>
    <property type="evidence" value="ECO:0007669"/>
    <property type="project" value="InterPro"/>
</dbReference>
<comment type="pathway">
    <text evidence="10">Amino-acid biosynthesis; L-methionine biosynthesis via de novo pathway.</text>
</comment>
<evidence type="ECO:0000256" key="1">
    <source>
        <dbReference type="ARBA" id="ARBA00001974"/>
    </source>
</evidence>
<dbReference type="GO" id="GO:0009086">
    <property type="term" value="P:methionine biosynthetic process"/>
    <property type="evidence" value="ECO:0007669"/>
    <property type="project" value="UniProtKB-KW"/>
</dbReference>
<organism evidence="13 14">
    <name type="scientific">OM182 bacterium MED-G24</name>
    <dbReference type="NCBI Taxonomy" id="1986255"/>
    <lineage>
        <taxon>Bacteria</taxon>
        <taxon>Pseudomonadati</taxon>
        <taxon>Pseudomonadota</taxon>
        <taxon>Gammaproteobacteria</taxon>
        <taxon>OMG group</taxon>
        <taxon>OM182 clade</taxon>
    </lineage>
</organism>
<dbReference type="GO" id="GO:0071949">
    <property type="term" value="F:FAD binding"/>
    <property type="evidence" value="ECO:0007669"/>
    <property type="project" value="TreeGrafter"/>
</dbReference>
<keyword evidence="7 12" id="KW-0560">Oxidoreductase</keyword>